<feature type="transmembrane region" description="Helical" evidence="7">
    <location>
        <begin position="800"/>
        <end position="817"/>
    </location>
</feature>
<evidence type="ECO:0000256" key="2">
    <source>
        <dbReference type="ARBA" id="ARBA00022448"/>
    </source>
</evidence>
<dbReference type="OrthoDB" id="40134at2759"/>
<dbReference type="GO" id="GO:0015171">
    <property type="term" value="F:amino acid transmembrane transporter activity"/>
    <property type="evidence" value="ECO:0000318"/>
    <property type="project" value="GO_Central"/>
</dbReference>
<sequence>MGEVVEESNNIITLLRVEMESPAAEEQELVVSAPPMQLQDNSPYLSGKPLLLVEHPDVTTRRGGTHSLTPFFTPLGSPIRRAIQMTKFDPQDAWLPITESRNGNAFYAAFHTLCSGIGIQALVLPVSFTILGWTWGVICLTIAFVWQMYTLWLLVKLHDSPETGVRYSRYLHICQATFGNKLGKLMALFPIMYLSGGTCVALIIVGGSTLKLFFQIICGHGCNAKPLTTLEWYLVFTCAAVLLSQLPNLNSIAGVSLIGAATAIAYCTIMWLVAVTEGRLEGVSYDPVRPVENVALIFGVLNALGIIAFAFRGHNLILEIQATMPSSEKRTTYVPMWRGVKVAYLIIALCLFPLAIGGYWAYGQKIPENGGMLTAIYLYHGRDTSQFVLALTSLLVIINSVSSFQIYGMPMFDDMESKYTKRKNKPCPWWLRALFRTMFGYGCFFVAVAMPFLGSFAGLTGGVAVPVTFAYPCFLWLKIKKPKKYSMMWVLNWVLGASGMVLSVVLIAAGVYVVIDTGIKVSFFKPYPVQPSGPPVVSVPPFQLHSPSMTRSPLIGGVPKSPLTSRILTPLASPMKKAIASMQGFLEEVGHLTKLDPQDAWLPITESRDGNAYYSAFHSLSSGIGVQALVLPLAFTTLGWIWGILCLSLAFGWQLYTLWLLIQLHESASGTRYSRYLRLSMAAFGEKLGKLLALFPTMYLSGGTCVTLVIIGGGTMKIFFQIVCDSNCNVNPLTTIEWYIVFTCSAVILAQLPNLNSIAGISLIGSISAVTYCTVIWVVSVTKDRPHGVSYDPVKPTSDVARLCGILNALGIIAFAFRGHNLVLEIQGTMPSSAKHPSRKPMWSGVKFAYLIIAMSLFPLAVGGYWAYGNLIKEDGMFAALYNYHGHDTSRIILGLTSLLIVINSLTSFQIYAMPAFDNLEFRYISSRNQPCPWWLRSGFRAFFGCLVFFIAVALPFLPSLAGLIGGVALPVTFAYPCFMWIQIKQPQKYSVIWYLNWGLGCMGMVLSVLLVTGAVWSIVTMGIEIHFFKPK</sequence>
<feature type="domain" description="Amino acid transporter transmembrane" evidence="8">
    <location>
        <begin position="102"/>
        <end position="515"/>
    </location>
</feature>
<feature type="transmembrane region" description="Helical" evidence="7">
    <location>
        <begin position="130"/>
        <end position="155"/>
    </location>
</feature>
<dbReference type="ExpressionAtlas" id="F6H0C2">
    <property type="expression patterns" value="baseline and differential"/>
</dbReference>
<keyword evidence="5 7" id="KW-1133">Transmembrane helix</keyword>
<keyword evidence="10" id="KW-1185">Reference proteome</keyword>
<feature type="transmembrane region" description="Helical" evidence="7">
    <location>
        <begin position="342"/>
        <end position="362"/>
    </location>
</feature>
<dbReference type="eggNOG" id="KOG1303">
    <property type="taxonomic scope" value="Eukaryota"/>
</dbReference>
<dbReference type="Pfam" id="PF01490">
    <property type="entry name" value="Aa_trans"/>
    <property type="match status" value="2"/>
</dbReference>
<feature type="transmembrane region" description="Helical" evidence="7">
    <location>
        <begin position="848"/>
        <end position="868"/>
    </location>
</feature>
<comment type="subcellular location">
    <subcellularLocation>
        <location evidence="1">Membrane</location>
    </subcellularLocation>
</comment>
<dbReference type="Proteomes" id="UP000009183">
    <property type="component" value="Chromosome 18"/>
</dbReference>
<evidence type="ECO:0000259" key="8">
    <source>
        <dbReference type="Pfam" id="PF01490"/>
    </source>
</evidence>
<feature type="transmembrane region" description="Helical" evidence="7">
    <location>
        <begin position="387"/>
        <end position="408"/>
    </location>
</feature>
<evidence type="ECO:0000256" key="3">
    <source>
        <dbReference type="ARBA" id="ARBA00022692"/>
    </source>
</evidence>
<protein>
    <recommendedName>
        <fullName evidence="8">Amino acid transporter transmembrane domain-containing protein</fullName>
    </recommendedName>
</protein>
<dbReference type="EMBL" id="FN595227">
    <property type="protein sequence ID" value="CCB45394.1"/>
    <property type="molecule type" value="Genomic_DNA"/>
</dbReference>
<dbReference type="GO" id="GO:0003333">
    <property type="term" value="P:amino acid transmembrane transport"/>
    <property type="evidence" value="ECO:0000318"/>
    <property type="project" value="GO_Central"/>
</dbReference>
<name>F6H0C2_VITVI</name>
<evidence type="ECO:0000313" key="10">
    <source>
        <dbReference type="Proteomes" id="UP000009183"/>
    </source>
</evidence>
<organism evidence="9 10">
    <name type="scientific">Vitis vinifera</name>
    <name type="common">Grape</name>
    <dbReference type="NCBI Taxonomy" id="29760"/>
    <lineage>
        <taxon>Eukaryota</taxon>
        <taxon>Viridiplantae</taxon>
        <taxon>Streptophyta</taxon>
        <taxon>Embryophyta</taxon>
        <taxon>Tracheophyta</taxon>
        <taxon>Spermatophyta</taxon>
        <taxon>Magnoliopsida</taxon>
        <taxon>eudicotyledons</taxon>
        <taxon>Gunneridae</taxon>
        <taxon>Pentapetalae</taxon>
        <taxon>rosids</taxon>
        <taxon>Vitales</taxon>
        <taxon>Vitaceae</taxon>
        <taxon>Viteae</taxon>
        <taxon>Vitis</taxon>
    </lineage>
</organism>
<accession>F6H0C2</accession>
<dbReference type="PANTHER" id="PTHR48017">
    <property type="entry name" value="OS05G0424000 PROTEIN-RELATED"/>
    <property type="match status" value="1"/>
</dbReference>
<reference evidence="10" key="1">
    <citation type="journal article" date="2007" name="Nature">
        <title>The grapevine genome sequence suggests ancestral hexaploidization in major angiosperm phyla.</title>
        <authorList>
            <consortium name="The French-Italian Public Consortium for Grapevine Genome Characterization."/>
            <person name="Jaillon O."/>
            <person name="Aury J.-M."/>
            <person name="Noel B."/>
            <person name="Policriti A."/>
            <person name="Clepet C."/>
            <person name="Casagrande A."/>
            <person name="Choisne N."/>
            <person name="Aubourg S."/>
            <person name="Vitulo N."/>
            <person name="Jubin C."/>
            <person name="Vezzi A."/>
            <person name="Legeai F."/>
            <person name="Hugueney P."/>
            <person name="Dasilva C."/>
            <person name="Horner D."/>
            <person name="Mica E."/>
            <person name="Jublot D."/>
            <person name="Poulain J."/>
            <person name="Bruyere C."/>
            <person name="Billault A."/>
            <person name="Segurens B."/>
            <person name="Gouyvenoux M."/>
            <person name="Ugarte E."/>
            <person name="Cattonaro F."/>
            <person name="Anthouard V."/>
            <person name="Vico V."/>
            <person name="Del Fabbro C."/>
            <person name="Alaux M."/>
            <person name="Di Gaspero G."/>
            <person name="Dumas V."/>
            <person name="Felice N."/>
            <person name="Paillard S."/>
            <person name="Juman I."/>
            <person name="Moroldo M."/>
            <person name="Scalabrin S."/>
            <person name="Canaguier A."/>
            <person name="Le Clainche I."/>
            <person name="Malacrida G."/>
            <person name="Durand E."/>
            <person name="Pesole G."/>
            <person name="Laucou V."/>
            <person name="Chatelet P."/>
            <person name="Merdinoglu D."/>
            <person name="Delledonne M."/>
            <person name="Pezzotti M."/>
            <person name="Lecharny A."/>
            <person name="Scarpelli C."/>
            <person name="Artiguenave F."/>
            <person name="Pe M.E."/>
            <person name="Valle G."/>
            <person name="Morgante M."/>
            <person name="Caboche M."/>
            <person name="Adam-Blondon A.-F."/>
            <person name="Weissenbach J."/>
            <person name="Quetier F."/>
            <person name="Wincker P."/>
        </authorList>
    </citation>
    <scope>NUCLEOTIDE SEQUENCE [LARGE SCALE GENOMIC DNA]</scope>
    <source>
        <strain evidence="10">cv. Pinot noir / PN40024</strain>
    </source>
</reference>
<dbReference type="HOGENOM" id="CLU_339332_0_0_1"/>
<keyword evidence="2" id="KW-0813">Transport</keyword>
<feature type="transmembrane region" description="Helical" evidence="7">
    <location>
        <begin position="429"/>
        <end position="450"/>
    </location>
</feature>
<feature type="transmembrane region" description="Helical" evidence="7">
    <location>
        <begin position="892"/>
        <end position="913"/>
    </location>
</feature>
<feature type="transmembrane region" description="Helical" evidence="7">
    <location>
        <begin position="294"/>
        <end position="311"/>
    </location>
</feature>
<feature type="transmembrane region" description="Helical" evidence="7">
    <location>
        <begin position="191"/>
        <end position="210"/>
    </location>
</feature>
<dbReference type="InParanoid" id="F6H0C2"/>
<dbReference type="PaxDb" id="29760-VIT_18s0001g00320.t01"/>
<dbReference type="InterPro" id="IPR013057">
    <property type="entry name" value="AA_transpt_TM"/>
</dbReference>
<evidence type="ECO:0000256" key="5">
    <source>
        <dbReference type="ARBA" id="ARBA00022989"/>
    </source>
</evidence>
<evidence type="ECO:0000313" key="9">
    <source>
        <dbReference type="EMBL" id="CCB45394.1"/>
    </source>
</evidence>
<feature type="transmembrane region" description="Helical" evidence="7">
    <location>
        <begin position="994"/>
        <end position="1020"/>
    </location>
</feature>
<feature type="transmembrane region" description="Helical" evidence="7">
    <location>
        <begin position="456"/>
        <end position="477"/>
    </location>
</feature>
<feature type="transmembrane region" description="Helical" evidence="7">
    <location>
        <begin position="253"/>
        <end position="274"/>
    </location>
</feature>
<feature type="transmembrane region" description="Helical" evidence="7">
    <location>
        <begin position="934"/>
        <end position="955"/>
    </location>
</feature>
<feature type="transmembrane region" description="Helical" evidence="7">
    <location>
        <begin position="230"/>
        <end position="246"/>
    </location>
</feature>
<feature type="transmembrane region" description="Helical" evidence="7">
    <location>
        <begin position="640"/>
        <end position="662"/>
    </location>
</feature>
<keyword evidence="3 7" id="KW-0812">Transmembrane</keyword>
<evidence type="ECO:0000256" key="4">
    <source>
        <dbReference type="ARBA" id="ARBA00022970"/>
    </source>
</evidence>
<feature type="transmembrane region" description="Helical" evidence="7">
    <location>
        <begin position="105"/>
        <end position="124"/>
    </location>
</feature>
<gene>
    <name evidence="9" type="ordered locus">VIT_18s0001g00320</name>
</gene>
<feature type="transmembrane region" description="Helical" evidence="7">
    <location>
        <begin position="489"/>
        <end position="515"/>
    </location>
</feature>
<feature type="transmembrane region" description="Helical" evidence="7">
    <location>
        <begin position="691"/>
        <end position="716"/>
    </location>
</feature>
<feature type="transmembrane region" description="Helical" evidence="7">
    <location>
        <begin position="759"/>
        <end position="780"/>
    </location>
</feature>
<dbReference type="STRING" id="29760.F6H0C2"/>
<feature type="domain" description="Amino acid transporter transmembrane" evidence="8">
    <location>
        <begin position="610"/>
        <end position="1015"/>
    </location>
</feature>
<evidence type="ECO:0000256" key="6">
    <source>
        <dbReference type="ARBA" id="ARBA00023136"/>
    </source>
</evidence>
<proteinExistence type="predicted"/>
<feature type="transmembrane region" description="Helical" evidence="7">
    <location>
        <begin position="961"/>
        <end position="982"/>
    </location>
</feature>
<keyword evidence="4" id="KW-0029">Amino-acid transport</keyword>
<evidence type="ECO:0000256" key="1">
    <source>
        <dbReference type="ARBA" id="ARBA00004370"/>
    </source>
</evidence>
<dbReference type="GO" id="GO:0016020">
    <property type="term" value="C:membrane"/>
    <property type="evidence" value="ECO:0000318"/>
    <property type="project" value="GO_Central"/>
</dbReference>
<evidence type="ECO:0000256" key="7">
    <source>
        <dbReference type="SAM" id="Phobius"/>
    </source>
</evidence>
<dbReference type="AlphaFoldDB" id="F6H0C2"/>
<keyword evidence="6 7" id="KW-0472">Membrane</keyword>